<dbReference type="PANTHER" id="PTHR30006">
    <property type="entry name" value="THIAMINE-BINDING PERIPLASMIC PROTEIN-RELATED"/>
    <property type="match status" value="1"/>
</dbReference>
<dbReference type="KEGG" id="llu:AKJ09_04033"/>
<dbReference type="GO" id="GO:0030976">
    <property type="term" value="F:thiamine pyrophosphate binding"/>
    <property type="evidence" value="ECO:0007669"/>
    <property type="project" value="TreeGrafter"/>
</dbReference>
<dbReference type="InterPro" id="IPR006059">
    <property type="entry name" value="SBP"/>
</dbReference>
<gene>
    <name evidence="2" type="ORF">AKJ09_04033</name>
</gene>
<accession>A0A0K1PW53</accession>
<dbReference type="SUPFAM" id="SSF53850">
    <property type="entry name" value="Periplasmic binding protein-like II"/>
    <property type="match status" value="1"/>
</dbReference>
<dbReference type="GO" id="GO:0030288">
    <property type="term" value="C:outer membrane-bounded periplasmic space"/>
    <property type="evidence" value="ECO:0007669"/>
    <property type="project" value="TreeGrafter"/>
</dbReference>
<sequence>MRVVHETHVGLKLPAALTSALAAGERPPVDVVWCNSVPALLAAERGDCLPLRKADMPVLSELARRAWPDGAPVDATATPVVHPYVVYYVLAYHDEVVSQPLTSWRDLLDPRFRGKLALYPGGNGFYPIAQMLGGGRVEDIPSDMTACWSFFEELRSQVSELDYSIGMEERLRRKDLHLCFRALTNALAFRAAGVPISWCIPKEGTTDTVDALWIPKGTPQAELAREYVAFALRPDVQEAWCELLGAMPVHPRAAVPSALRDRADLPSNADDVRGILHVPESLKVKHEHEWEARFGAVFVR</sequence>
<keyword evidence="1" id="KW-0732">Signal</keyword>
<evidence type="ECO:0000313" key="2">
    <source>
        <dbReference type="EMBL" id="AKU97369.1"/>
    </source>
</evidence>
<dbReference type="AlphaFoldDB" id="A0A0K1PW53"/>
<name>A0A0K1PW53_9BACT</name>
<dbReference type="Gene3D" id="3.40.190.10">
    <property type="entry name" value="Periplasmic binding protein-like II"/>
    <property type="match status" value="2"/>
</dbReference>
<reference evidence="2 3" key="1">
    <citation type="submission" date="2015-08" db="EMBL/GenBank/DDBJ databases">
        <authorList>
            <person name="Babu N.S."/>
            <person name="Beckwith C.J."/>
            <person name="Beseler K.G."/>
            <person name="Brison A."/>
            <person name="Carone J.V."/>
            <person name="Caskin T.P."/>
            <person name="Diamond M."/>
            <person name="Durham M.E."/>
            <person name="Foxe J.M."/>
            <person name="Go M."/>
            <person name="Henderson B.A."/>
            <person name="Jones I.B."/>
            <person name="McGettigan J.A."/>
            <person name="Micheletti S.J."/>
            <person name="Nasrallah M.E."/>
            <person name="Ortiz D."/>
            <person name="Piller C.R."/>
            <person name="Privatt S.R."/>
            <person name="Schneider S.L."/>
            <person name="Sharp S."/>
            <person name="Smith T.C."/>
            <person name="Stanton J.D."/>
            <person name="Ullery H.E."/>
            <person name="Wilson R.J."/>
            <person name="Serrano M.G."/>
            <person name="Buck G."/>
            <person name="Lee V."/>
            <person name="Wang Y."/>
            <person name="Carvalho R."/>
            <person name="Voegtly L."/>
            <person name="Shi R."/>
            <person name="Duckworth R."/>
            <person name="Johnson A."/>
            <person name="Loviza R."/>
            <person name="Walstead R."/>
            <person name="Shah Z."/>
            <person name="Kiflezghi M."/>
            <person name="Wade K."/>
            <person name="Ball S.L."/>
            <person name="Bradley K.W."/>
            <person name="Asai D.J."/>
            <person name="Bowman C.A."/>
            <person name="Russell D.A."/>
            <person name="Pope W.H."/>
            <person name="Jacobs-Sera D."/>
            <person name="Hendrix R.W."/>
            <person name="Hatfull G.F."/>
        </authorList>
    </citation>
    <scope>NUCLEOTIDE SEQUENCE [LARGE SCALE GENOMIC DNA]</scope>
    <source>
        <strain evidence="2 3">DSM 27648</strain>
    </source>
</reference>
<dbReference type="Proteomes" id="UP000064967">
    <property type="component" value="Chromosome"/>
</dbReference>
<proteinExistence type="predicted"/>
<evidence type="ECO:0000256" key="1">
    <source>
        <dbReference type="ARBA" id="ARBA00022729"/>
    </source>
</evidence>
<dbReference type="GO" id="GO:0030975">
    <property type="term" value="F:thiamine binding"/>
    <property type="evidence" value="ECO:0007669"/>
    <property type="project" value="TreeGrafter"/>
</dbReference>
<keyword evidence="3" id="KW-1185">Reference proteome</keyword>
<evidence type="ECO:0000313" key="3">
    <source>
        <dbReference type="Proteomes" id="UP000064967"/>
    </source>
</evidence>
<dbReference type="EMBL" id="CP012333">
    <property type="protein sequence ID" value="AKU97369.1"/>
    <property type="molecule type" value="Genomic_DNA"/>
</dbReference>
<protein>
    <submittedName>
        <fullName evidence="2">Spermidine/putrescine-binding periplasmic protein</fullName>
    </submittedName>
</protein>
<dbReference type="Pfam" id="PF13416">
    <property type="entry name" value="SBP_bac_8"/>
    <property type="match status" value="1"/>
</dbReference>
<dbReference type="STRING" id="1391654.AKJ09_04033"/>
<dbReference type="GO" id="GO:0015888">
    <property type="term" value="P:thiamine transport"/>
    <property type="evidence" value="ECO:0007669"/>
    <property type="project" value="TreeGrafter"/>
</dbReference>
<dbReference type="PANTHER" id="PTHR30006:SF2">
    <property type="entry name" value="ABC TRANSPORTER SUBSTRATE-BINDING PROTEIN"/>
    <property type="match status" value="1"/>
</dbReference>
<organism evidence="2 3">
    <name type="scientific">Labilithrix luteola</name>
    <dbReference type="NCBI Taxonomy" id="1391654"/>
    <lineage>
        <taxon>Bacteria</taxon>
        <taxon>Pseudomonadati</taxon>
        <taxon>Myxococcota</taxon>
        <taxon>Polyangia</taxon>
        <taxon>Polyangiales</taxon>
        <taxon>Labilitrichaceae</taxon>
        <taxon>Labilithrix</taxon>
    </lineage>
</organism>